<comment type="similarity">
    <text evidence="1">Belongs to the peptidase S8 family.</text>
</comment>
<dbReference type="GO" id="GO:0000272">
    <property type="term" value="P:polysaccharide catabolic process"/>
    <property type="evidence" value="ECO:0007669"/>
    <property type="project" value="InterPro"/>
</dbReference>
<dbReference type="InterPro" id="IPR008979">
    <property type="entry name" value="Galactose-bd-like_sf"/>
</dbReference>
<name>A0A3A8K7H7_9BACT</name>
<comment type="caution">
    <text evidence="8">The sequence shown here is derived from an EMBL/GenBank/DDBJ whole genome shotgun (WGS) entry which is preliminary data.</text>
</comment>
<keyword evidence="3" id="KW-0378">Hydrolase</keyword>
<gene>
    <name evidence="8" type="ORF">D7X32_12045</name>
</gene>
<feature type="region of interest" description="Disordered" evidence="5">
    <location>
        <begin position="31"/>
        <end position="51"/>
    </location>
</feature>
<dbReference type="GO" id="GO:0006508">
    <property type="term" value="P:proteolysis"/>
    <property type="evidence" value="ECO:0007669"/>
    <property type="project" value="UniProtKB-KW"/>
</dbReference>
<dbReference type="InterPro" id="IPR000209">
    <property type="entry name" value="Peptidase_S8/S53_dom"/>
</dbReference>
<feature type="chain" id="PRO_5017433903" evidence="6">
    <location>
        <begin position="34"/>
        <end position="826"/>
    </location>
</feature>
<dbReference type="PROSITE" id="PS00138">
    <property type="entry name" value="SUBTILASE_SER"/>
    <property type="match status" value="1"/>
</dbReference>
<dbReference type="Gene3D" id="3.40.50.200">
    <property type="entry name" value="Peptidase S8/S53 domain"/>
    <property type="match status" value="1"/>
</dbReference>
<dbReference type="GO" id="GO:0004252">
    <property type="term" value="F:serine-type endopeptidase activity"/>
    <property type="evidence" value="ECO:0007669"/>
    <property type="project" value="InterPro"/>
</dbReference>
<dbReference type="InterPro" id="IPR036439">
    <property type="entry name" value="Dockerin_dom_sf"/>
</dbReference>
<keyword evidence="9" id="KW-1185">Reference proteome</keyword>
<evidence type="ECO:0000259" key="7">
    <source>
        <dbReference type="Pfam" id="PF00082"/>
    </source>
</evidence>
<sequence length="826" mass="88801">MQESSLSRRVPSWRRLSAFALGCTLTLPTGALAAPPSRGPPPTSRTPDASPAKLVVDKTQGVTPGSRVSSLVTAAGFVFHRTQRPVSSLRTVTAPEPGLQLHVWKEQQPDGTRRDFMAYTRGGTELLGRVRDTEYVVRLAEAPFDPLQGGPSLTGNLLAADAGNTLHLVQFLGTPLPSFRDAIEREGGKVLRFLTDHTFVVEMDGDTHKRVAELPYVRWVGPYHPEYRLERELRDALLGRSARLPDAQRYSLMLGERGAARQEALAQRVRALGGTVDLVEPGGLRIEATLTQDQLARVVRANEVQFIDRWGGPGEVDMDIVRELGGANALQSLKGWTGQGVRGEVFDTELRTTHREWPTAPIIHSTGTSSGSLHGTSCYSNNFAQGVDPAARGMIPSGQGIFYLYSESTQFGGTKSRYTANQELTDPAGPYRAVFQTSSVGSTLTTSYTTLSAEVDDYLFKSPILSTQSQSNAGSRQSRPQAWAKNIVSVGAFQHLNTLSRADDRWGFSGSIGPAADGRIKPDLSFFYDSIHSAHGTSDSAYTEFGGTSSATPQTAGHFGLLFQMWHQGVWSGHGTKADVFASRPQMATAKALMINHAYRYNWLAGGANADIDRFKQGWGTSDVKRLLDRAPVTSIIDETDVVGPLGIKAYSVKVATGQTELNVTLAYTDPMGTVGAAQARINDLSLRVTAPDGTVYWGNNGLTAGNTSTSGGTSNKVDTVENVFLQNPAAGLWKVEVLGDEVVQDNHLETAAVDADYGLVVNGGVILVGDVSGNGCINDEDLNLINASFGQTVPPGNPAYDLDGSGRIDVFDRNLVLQNYGKGCP</sequence>
<dbReference type="InterPro" id="IPR036852">
    <property type="entry name" value="Peptidase_S8/S53_dom_sf"/>
</dbReference>
<evidence type="ECO:0000256" key="6">
    <source>
        <dbReference type="SAM" id="SignalP"/>
    </source>
</evidence>
<protein>
    <submittedName>
        <fullName evidence="8">Peptidase S8</fullName>
    </submittedName>
</protein>
<dbReference type="Proteomes" id="UP000268313">
    <property type="component" value="Unassembled WGS sequence"/>
</dbReference>
<keyword evidence="4" id="KW-0720">Serine protease</keyword>
<proteinExistence type="inferred from homology"/>
<evidence type="ECO:0000313" key="9">
    <source>
        <dbReference type="Proteomes" id="UP000268313"/>
    </source>
</evidence>
<keyword evidence="2" id="KW-0645">Protease</keyword>
<dbReference type="SUPFAM" id="SSF49785">
    <property type="entry name" value="Galactose-binding domain-like"/>
    <property type="match status" value="1"/>
</dbReference>
<dbReference type="SUPFAM" id="SSF52743">
    <property type="entry name" value="Subtilisin-like"/>
    <property type="match status" value="1"/>
</dbReference>
<keyword evidence="6" id="KW-0732">Signal</keyword>
<dbReference type="PANTHER" id="PTHR43399:SF4">
    <property type="entry name" value="CELL WALL-ASSOCIATED PROTEASE"/>
    <property type="match status" value="1"/>
</dbReference>
<dbReference type="EMBL" id="RAWE01000032">
    <property type="protein sequence ID" value="RKH04138.1"/>
    <property type="molecule type" value="Genomic_DNA"/>
</dbReference>
<reference evidence="9" key="1">
    <citation type="submission" date="2018-09" db="EMBL/GenBank/DDBJ databases">
        <authorList>
            <person name="Livingstone P.G."/>
            <person name="Whitworth D.E."/>
        </authorList>
    </citation>
    <scope>NUCLEOTIDE SEQUENCE [LARGE SCALE GENOMIC DNA]</scope>
    <source>
        <strain evidence="9">CA043D</strain>
    </source>
</reference>
<evidence type="ECO:0000313" key="8">
    <source>
        <dbReference type="EMBL" id="RKH04138.1"/>
    </source>
</evidence>
<organism evidence="8 9">
    <name type="scientific">Corallococcus carmarthensis</name>
    <dbReference type="NCBI Taxonomy" id="2316728"/>
    <lineage>
        <taxon>Bacteria</taxon>
        <taxon>Pseudomonadati</taxon>
        <taxon>Myxococcota</taxon>
        <taxon>Myxococcia</taxon>
        <taxon>Myxococcales</taxon>
        <taxon>Cystobacterineae</taxon>
        <taxon>Myxococcaceae</taxon>
        <taxon>Corallococcus</taxon>
    </lineage>
</organism>
<evidence type="ECO:0000256" key="5">
    <source>
        <dbReference type="SAM" id="MobiDB-lite"/>
    </source>
</evidence>
<dbReference type="OrthoDB" id="900053at2"/>
<dbReference type="SUPFAM" id="SSF63446">
    <property type="entry name" value="Type I dockerin domain"/>
    <property type="match status" value="1"/>
</dbReference>
<evidence type="ECO:0000256" key="4">
    <source>
        <dbReference type="ARBA" id="ARBA00022825"/>
    </source>
</evidence>
<dbReference type="Gene3D" id="1.10.1330.10">
    <property type="entry name" value="Dockerin domain"/>
    <property type="match status" value="1"/>
</dbReference>
<dbReference type="PANTHER" id="PTHR43399">
    <property type="entry name" value="SUBTILISIN-RELATED"/>
    <property type="match status" value="1"/>
</dbReference>
<evidence type="ECO:0000256" key="2">
    <source>
        <dbReference type="ARBA" id="ARBA00022670"/>
    </source>
</evidence>
<evidence type="ECO:0000256" key="1">
    <source>
        <dbReference type="ARBA" id="ARBA00011073"/>
    </source>
</evidence>
<evidence type="ECO:0000256" key="3">
    <source>
        <dbReference type="ARBA" id="ARBA00022801"/>
    </source>
</evidence>
<feature type="domain" description="Peptidase S8/S53" evidence="7">
    <location>
        <begin position="430"/>
        <end position="620"/>
    </location>
</feature>
<dbReference type="Gene3D" id="2.60.120.380">
    <property type="match status" value="1"/>
</dbReference>
<feature type="signal peptide" evidence="6">
    <location>
        <begin position="1"/>
        <end position="33"/>
    </location>
</feature>
<dbReference type="InterPro" id="IPR023828">
    <property type="entry name" value="Peptidase_S8_Ser-AS"/>
</dbReference>
<dbReference type="Pfam" id="PF00082">
    <property type="entry name" value="Peptidase_S8"/>
    <property type="match status" value="1"/>
</dbReference>
<dbReference type="AlphaFoldDB" id="A0A3A8K7H7"/>
<dbReference type="InterPro" id="IPR051048">
    <property type="entry name" value="Peptidase_S8/S53_subtilisin"/>
</dbReference>
<accession>A0A3A8K7H7</accession>